<organism evidence="1 2">
    <name type="scientific">Entomophthora muscae</name>
    <dbReference type="NCBI Taxonomy" id="34485"/>
    <lineage>
        <taxon>Eukaryota</taxon>
        <taxon>Fungi</taxon>
        <taxon>Fungi incertae sedis</taxon>
        <taxon>Zoopagomycota</taxon>
        <taxon>Entomophthoromycotina</taxon>
        <taxon>Entomophthoromycetes</taxon>
        <taxon>Entomophthorales</taxon>
        <taxon>Entomophthoraceae</taxon>
        <taxon>Entomophthora</taxon>
    </lineage>
</organism>
<sequence length="198" mass="22091">MMIHKVKVRVIIDSGPPGKIISSRLLALELDYQEVFGTAGPLTTKAVGSYSSLPLQFGKLIVITPAIVLKNGSYDILIGTRFMTKYRTITNHGNDTFNILGPTIPMYYTGNKVIDLPKKKLHFINMEYADGDIPIAYTPWHRKLKILPISTKEYRGIPLYVMLISIMPGIVCLSKKARKTGKPVSKLTKLTDLNQTVN</sequence>
<dbReference type="Proteomes" id="UP001165960">
    <property type="component" value="Unassembled WGS sequence"/>
</dbReference>
<name>A0ACC2T3E0_9FUNG</name>
<keyword evidence="2" id="KW-1185">Reference proteome</keyword>
<accession>A0ACC2T3E0</accession>
<protein>
    <submittedName>
        <fullName evidence="1">Uncharacterized protein</fullName>
    </submittedName>
</protein>
<reference evidence="1" key="1">
    <citation type="submission" date="2022-04" db="EMBL/GenBank/DDBJ databases">
        <title>Genome of the entomopathogenic fungus Entomophthora muscae.</title>
        <authorList>
            <person name="Elya C."/>
            <person name="Lovett B.R."/>
            <person name="Lee E."/>
            <person name="Macias A.M."/>
            <person name="Hajek A.E."/>
            <person name="De Bivort B.L."/>
            <person name="Kasson M.T."/>
            <person name="De Fine Licht H.H."/>
            <person name="Stajich J.E."/>
        </authorList>
    </citation>
    <scope>NUCLEOTIDE SEQUENCE</scope>
    <source>
        <strain evidence="1">Berkeley</strain>
    </source>
</reference>
<dbReference type="EMBL" id="QTSX02003653">
    <property type="protein sequence ID" value="KAJ9069173.1"/>
    <property type="molecule type" value="Genomic_DNA"/>
</dbReference>
<comment type="caution">
    <text evidence="1">The sequence shown here is derived from an EMBL/GenBank/DDBJ whole genome shotgun (WGS) entry which is preliminary data.</text>
</comment>
<evidence type="ECO:0000313" key="2">
    <source>
        <dbReference type="Proteomes" id="UP001165960"/>
    </source>
</evidence>
<proteinExistence type="predicted"/>
<gene>
    <name evidence="1" type="ORF">DSO57_1021316</name>
</gene>
<evidence type="ECO:0000313" key="1">
    <source>
        <dbReference type="EMBL" id="KAJ9069173.1"/>
    </source>
</evidence>